<reference evidence="2" key="1">
    <citation type="submission" date="2017-04" db="EMBL/GenBank/DDBJ databases">
        <authorList>
            <person name="Varghese N."/>
            <person name="Submissions S."/>
        </authorList>
    </citation>
    <scope>NUCLEOTIDE SEQUENCE [LARGE SCALE GENOMIC DNA]</scope>
    <source>
        <strain evidence="2">DSM 12126</strain>
    </source>
</reference>
<dbReference type="AlphaFoldDB" id="A0A1W1ZAZ0"/>
<evidence type="ECO:0000313" key="1">
    <source>
        <dbReference type="EMBL" id="SMC45567.1"/>
    </source>
</evidence>
<evidence type="ECO:0000313" key="2">
    <source>
        <dbReference type="Proteomes" id="UP000192756"/>
    </source>
</evidence>
<accession>A0A1W1ZAZ0</accession>
<dbReference type="Proteomes" id="UP000192756">
    <property type="component" value="Unassembled WGS sequence"/>
</dbReference>
<dbReference type="OrthoDB" id="796201at2"/>
<dbReference type="RefSeq" id="WP_084236879.1">
    <property type="nucleotide sequence ID" value="NZ_FWXT01000001.1"/>
</dbReference>
<protein>
    <submittedName>
        <fullName evidence="1">Uncharacterized protein</fullName>
    </submittedName>
</protein>
<organism evidence="1 2">
    <name type="scientific">Pedobacter africanus</name>
    <dbReference type="NCBI Taxonomy" id="151894"/>
    <lineage>
        <taxon>Bacteria</taxon>
        <taxon>Pseudomonadati</taxon>
        <taxon>Bacteroidota</taxon>
        <taxon>Sphingobacteriia</taxon>
        <taxon>Sphingobacteriales</taxon>
        <taxon>Sphingobacteriaceae</taxon>
        <taxon>Pedobacter</taxon>
    </lineage>
</organism>
<sequence length="133" mass="14747">MSTEKTIFGKIIAAILSVFASNWQSFVAKLWTKVPADLQSKIKIGVEVVELFKNLVNSPTADVITAIIPGHYDDDIKEWLRDLLERIDLDKYLPSEAGHLHLLATYINKEATGLSFGQASLTTEVAYQNLKAA</sequence>
<dbReference type="EMBL" id="FWXT01000001">
    <property type="protein sequence ID" value="SMC45567.1"/>
    <property type="molecule type" value="Genomic_DNA"/>
</dbReference>
<gene>
    <name evidence="1" type="ORF">SAMN04488524_0551</name>
</gene>
<name>A0A1W1ZAZ0_9SPHI</name>
<dbReference type="STRING" id="151894.SAMN04488524_0551"/>
<proteinExistence type="predicted"/>
<keyword evidence="2" id="KW-1185">Reference proteome</keyword>